<dbReference type="SUPFAM" id="SSF48452">
    <property type="entry name" value="TPR-like"/>
    <property type="match status" value="1"/>
</dbReference>
<dbReference type="Gene3D" id="3.30.200.20">
    <property type="entry name" value="Phosphorylase Kinase, domain 1"/>
    <property type="match status" value="1"/>
</dbReference>
<dbReference type="SUPFAM" id="SSF46894">
    <property type="entry name" value="C-terminal effector domain of the bipartite response regulators"/>
    <property type="match status" value="1"/>
</dbReference>
<dbReference type="SMART" id="SM00220">
    <property type="entry name" value="S_TKc"/>
    <property type="match status" value="1"/>
</dbReference>
<dbReference type="Proteomes" id="UP000283128">
    <property type="component" value="Unassembled WGS sequence"/>
</dbReference>
<dbReference type="EMBL" id="RZYA01000004">
    <property type="protein sequence ID" value="RVU26049.1"/>
    <property type="molecule type" value="Genomic_DNA"/>
</dbReference>
<keyword evidence="2" id="KW-0902">Two-component regulatory system</keyword>
<evidence type="ECO:0000313" key="10">
    <source>
        <dbReference type="EMBL" id="RVU26049.1"/>
    </source>
</evidence>
<evidence type="ECO:0000256" key="5">
    <source>
        <dbReference type="ARBA" id="ARBA00023163"/>
    </source>
</evidence>
<evidence type="ECO:0000256" key="3">
    <source>
        <dbReference type="ARBA" id="ARBA00023015"/>
    </source>
</evidence>
<name>A0A437PUV9_9ACTN</name>
<feature type="region of interest" description="Disordered" evidence="7">
    <location>
        <begin position="42"/>
        <end position="97"/>
    </location>
</feature>
<dbReference type="Gene3D" id="1.10.510.10">
    <property type="entry name" value="Transferase(Phosphotransferase) domain 1"/>
    <property type="match status" value="1"/>
</dbReference>
<dbReference type="GO" id="GO:0000160">
    <property type="term" value="P:phosphorelay signal transduction system"/>
    <property type="evidence" value="ECO:0007669"/>
    <property type="project" value="UniProtKB-KW"/>
</dbReference>
<organism evidence="10 11">
    <name type="scientific">Streptomyces antnestii</name>
    <dbReference type="NCBI Taxonomy" id="2494256"/>
    <lineage>
        <taxon>Bacteria</taxon>
        <taxon>Bacillati</taxon>
        <taxon>Actinomycetota</taxon>
        <taxon>Actinomycetes</taxon>
        <taxon>Kitasatosporales</taxon>
        <taxon>Streptomycetaceae</taxon>
        <taxon>Streptomyces</taxon>
    </lineage>
</organism>
<keyword evidence="5" id="KW-0804">Transcription</keyword>
<dbReference type="CDD" id="cd15831">
    <property type="entry name" value="BTAD"/>
    <property type="match status" value="1"/>
</dbReference>
<dbReference type="SUPFAM" id="SSF56112">
    <property type="entry name" value="Protein kinase-like (PK-like)"/>
    <property type="match status" value="1"/>
</dbReference>
<evidence type="ECO:0000313" key="11">
    <source>
        <dbReference type="Proteomes" id="UP000283128"/>
    </source>
</evidence>
<dbReference type="InterPro" id="IPR005158">
    <property type="entry name" value="BTAD"/>
</dbReference>
<evidence type="ECO:0000256" key="7">
    <source>
        <dbReference type="SAM" id="MobiDB-lite"/>
    </source>
</evidence>
<dbReference type="NCBIfam" id="NF041121">
    <property type="entry name" value="SAV_2336_NTERM"/>
    <property type="match status" value="1"/>
</dbReference>
<dbReference type="GO" id="GO:0003677">
    <property type="term" value="F:DNA binding"/>
    <property type="evidence" value="ECO:0007669"/>
    <property type="project" value="UniProtKB-UniRule"/>
</dbReference>
<dbReference type="InterPro" id="IPR036412">
    <property type="entry name" value="HAD-like_sf"/>
</dbReference>
<dbReference type="PANTHER" id="PTHR35807">
    <property type="entry name" value="TRANSCRIPTIONAL REGULATOR REDD-RELATED"/>
    <property type="match status" value="1"/>
</dbReference>
<evidence type="ECO:0000256" key="1">
    <source>
        <dbReference type="ARBA" id="ARBA00005820"/>
    </source>
</evidence>
<dbReference type="RefSeq" id="WP_127827875.1">
    <property type="nucleotide sequence ID" value="NZ_RZYA01000004.1"/>
</dbReference>
<sequence>MRTEPVLLGDLAAALTAASGGTAPTPVELAELLWLAGRLEDADRRAEPSTGILPDGPHPSPAPVATPPPLPQQPPPRTPPKAPTPAPPGPGKPDRVPLYLDQAEDTAAVTAASLLAPTPPMLRHPLPLQRALRPLKRRVPSPTGGRVLDERATADRIARLGAHPSSWLPVMRPAPERWLRLVLLHDTGPTMPVWRPLVRELHTALAQSGVFRTVSLHRATPDGRVEHLTVPHDGRTVALLLSDCTGPQWREGEAGRRWLGTLHSLATRMPLAVVQPLPEHLWRTTALPARPGLLTAPHAAAPLSSLGFTPYAESGPGPSRHHGSVPLPVLEPGPAWLANWSRLTATTGGVHVPGAAAWLPPSPVADEPREDVASLTPEELVLRFRATASPQAFRLAGHLAVGVPHLPVMRLVQAALEPEPRPQHLAEVILSGMLTTTPGPPGSYAFRDGVRDLLLRSLPRTARGRTSELLVRVGELIDERAGVAAGEFRATTRGAAAEAFATVSEESVRRLSGGTGGVPSRGIGSRYRLLRRLRAGGTVWQARDEERGHDVAVKLYEAMPARQHHAFLHHSGVLARIDHPNVVRVHDFGVEDGTAYAVMEYLEGVPLNTLAVSGSYQLPAPLRTSVTMQLAGAVDAVHSAGIRHGRIGMPQVTLLPDGTVKLTLFAPGAASDPTGIAEDLRQLGSLVDLLYKGVSPGGDTAVSRLHLSTAKVLMTEAPARQEQAMSLLLRPLPDNDRSAGHDPRHYRLLGPLTVTRNATPLTPSAPALQSMLGMLLLRNGSPVSRGELLEGLWDAGRRPDRADALLGTYASRLRNALGPGALATLPDGYALHTSTDTVDIVRCQALAALVESARAAGDLPAARDHAAEALSLWRGTPLDGVPGPAARTARTRFTQLHLTLLKTRAELDLGLGDFERAATDLSPLVRDHPSHEDFRRLQLIALRQLGREGEALEAYSQYVRSGGRRGDLLEEVQRELQGARDTARSAARAHTSATFRFAEDPVHPDAHTALGRAVALLVTEAGLDAREHGLLARADGHEVLLKTADAALLLLTATQAQRRPYLWDVVPGCPRLLVTFWPTAGPGRPDAGTLRADLDAADADAMIVVPPALRSALPKSASAGIGATYWRWFEHLPQTVVDEGTRNNVRGPHALPPAGELPRPAPEHAVVVHRRPDGGLTLTPPAEPDPAWEHYEVDLTRHSLFVDAGPGALVSVRVTDPVEAVRHADLDLTEELTDHLESELGRLPTPLDRAELERRLAAGHPLPGHAVRWQLLDTEPPPTSHALSFTEALDVAESEDVHALDLTLGLQTRRAPSLADTLATAEAFLLGFDGPLLQLYAGVRAARNAARELAELATELRDPEEALSGDPLRTVDTPMEVDVHPLDVLRTFAGHRRLAQPLRERLDAIELRALRTARPTRDADRLLRALGATGRPLSVVSDVSPHVVSAHLQNRALTVHGRADDLRLLMPNPDVLHRALHRPGSPTPHAVLIGSSPAELTAARTLGIPFIGYAPNRRTATRLTTTGPHHLVHNLAELIEALPR</sequence>
<dbReference type="SMART" id="SM01043">
    <property type="entry name" value="BTAD"/>
    <property type="match status" value="1"/>
</dbReference>
<dbReference type="InterPro" id="IPR036388">
    <property type="entry name" value="WH-like_DNA-bd_sf"/>
</dbReference>
<keyword evidence="4 6" id="KW-0238">DNA-binding</keyword>
<evidence type="ECO:0008006" key="12">
    <source>
        <dbReference type="Google" id="ProtNLM"/>
    </source>
</evidence>
<feature type="domain" description="OmpR/PhoB-type" evidence="9">
    <location>
        <begin position="734"/>
        <end position="833"/>
    </location>
</feature>
<dbReference type="InterPro" id="IPR011990">
    <property type="entry name" value="TPR-like_helical_dom_sf"/>
</dbReference>
<dbReference type="InterPro" id="IPR051677">
    <property type="entry name" value="AfsR-DnrI-RedD_regulator"/>
</dbReference>
<dbReference type="CDD" id="cd01427">
    <property type="entry name" value="HAD_like"/>
    <property type="match status" value="1"/>
</dbReference>
<reference evidence="10 11" key="1">
    <citation type="submission" date="2019-01" db="EMBL/GenBank/DDBJ databases">
        <title>Genome sequences of Streptomyces and Rhizobium isolates collected from root and soil.</title>
        <authorList>
            <person name="Chhettri S."/>
            <person name="Sevigny J.L."/>
            <person name="Sen A."/>
            <person name="Ennis N."/>
            <person name="Tisa L."/>
        </authorList>
    </citation>
    <scope>NUCLEOTIDE SEQUENCE [LARGE SCALE GENOMIC DNA]</scope>
    <source>
        <strain evidence="10 11">San01</strain>
    </source>
</reference>
<dbReference type="SUPFAM" id="SSF56784">
    <property type="entry name" value="HAD-like"/>
    <property type="match status" value="1"/>
</dbReference>
<proteinExistence type="inferred from homology"/>
<dbReference type="Pfam" id="PF03704">
    <property type="entry name" value="BTAD"/>
    <property type="match status" value="1"/>
</dbReference>
<dbReference type="Pfam" id="PF00069">
    <property type="entry name" value="Pkinase"/>
    <property type="match status" value="1"/>
</dbReference>
<dbReference type="InterPro" id="IPR047738">
    <property type="entry name" value="SAV_2336-like_N"/>
</dbReference>
<dbReference type="InterPro" id="IPR001867">
    <property type="entry name" value="OmpR/PhoB-type_DNA-bd"/>
</dbReference>
<keyword evidence="11" id="KW-1185">Reference proteome</keyword>
<feature type="domain" description="Protein kinase" evidence="8">
    <location>
        <begin position="527"/>
        <end position="806"/>
    </location>
</feature>
<evidence type="ECO:0000256" key="6">
    <source>
        <dbReference type="PROSITE-ProRule" id="PRU01091"/>
    </source>
</evidence>
<feature type="DNA-binding region" description="OmpR/PhoB-type" evidence="6">
    <location>
        <begin position="734"/>
        <end position="833"/>
    </location>
</feature>
<dbReference type="Gene3D" id="3.40.50.1000">
    <property type="entry name" value="HAD superfamily/HAD-like"/>
    <property type="match status" value="1"/>
</dbReference>
<dbReference type="Gene3D" id="1.10.10.10">
    <property type="entry name" value="Winged helix-like DNA-binding domain superfamily/Winged helix DNA-binding domain"/>
    <property type="match status" value="1"/>
</dbReference>
<accession>A0A437PUV9</accession>
<gene>
    <name evidence="10" type="ORF">EOT10_10640</name>
</gene>
<dbReference type="InterPro" id="IPR016032">
    <property type="entry name" value="Sig_transdc_resp-reg_C-effctor"/>
</dbReference>
<dbReference type="GO" id="GO:0004672">
    <property type="term" value="F:protein kinase activity"/>
    <property type="evidence" value="ECO:0007669"/>
    <property type="project" value="InterPro"/>
</dbReference>
<dbReference type="PROSITE" id="PS51755">
    <property type="entry name" value="OMPR_PHOB"/>
    <property type="match status" value="1"/>
</dbReference>
<comment type="similarity">
    <text evidence="1">Belongs to the AfsR/DnrI/RedD regulatory family.</text>
</comment>
<comment type="caution">
    <text evidence="10">The sequence shown here is derived from an EMBL/GenBank/DDBJ whole genome shotgun (WGS) entry which is preliminary data.</text>
</comment>
<dbReference type="Gene3D" id="1.25.40.10">
    <property type="entry name" value="Tetratricopeptide repeat domain"/>
    <property type="match status" value="1"/>
</dbReference>
<feature type="compositionally biased region" description="Pro residues" evidence="7">
    <location>
        <begin position="56"/>
        <end position="91"/>
    </location>
</feature>
<evidence type="ECO:0000256" key="4">
    <source>
        <dbReference type="ARBA" id="ARBA00023125"/>
    </source>
</evidence>
<keyword evidence="3" id="KW-0805">Transcription regulation</keyword>
<dbReference type="PANTHER" id="PTHR35807:SF1">
    <property type="entry name" value="TRANSCRIPTIONAL REGULATOR REDD"/>
    <property type="match status" value="1"/>
</dbReference>
<dbReference type="InterPro" id="IPR000719">
    <property type="entry name" value="Prot_kinase_dom"/>
</dbReference>
<dbReference type="GO" id="GO:0006355">
    <property type="term" value="P:regulation of DNA-templated transcription"/>
    <property type="evidence" value="ECO:0007669"/>
    <property type="project" value="InterPro"/>
</dbReference>
<evidence type="ECO:0000259" key="8">
    <source>
        <dbReference type="PROSITE" id="PS50011"/>
    </source>
</evidence>
<dbReference type="PROSITE" id="PS50011">
    <property type="entry name" value="PROTEIN_KINASE_DOM"/>
    <property type="match status" value="1"/>
</dbReference>
<protein>
    <recommendedName>
        <fullName evidence="12">Protein kinase domain-containing protein</fullName>
    </recommendedName>
</protein>
<evidence type="ECO:0000259" key="9">
    <source>
        <dbReference type="PROSITE" id="PS51755"/>
    </source>
</evidence>
<dbReference type="GO" id="GO:0005524">
    <property type="term" value="F:ATP binding"/>
    <property type="evidence" value="ECO:0007669"/>
    <property type="project" value="InterPro"/>
</dbReference>
<dbReference type="InterPro" id="IPR023214">
    <property type="entry name" value="HAD_sf"/>
</dbReference>
<dbReference type="OrthoDB" id="4495511at2"/>
<evidence type="ECO:0000256" key="2">
    <source>
        <dbReference type="ARBA" id="ARBA00023012"/>
    </source>
</evidence>
<dbReference type="InterPro" id="IPR011009">
    <property type="entry name" value="Kinase-like_dom_sf"/>
</dbReference>